<organism evidence="2 3">
    <name type="scientific">Desulforamulus ruminis (strain ATCC 23193 / DSM 2154 / NCIMB 8452 / DL)</name>
    <name type="common">Desulfotomaculum ruminis</name>
    <dbReference type="NCBI Taxonomy" id="696281"/>
    <lineage>
        <taxon>Bacteria</taxon>
        <taxon>Bacillati</taxon>
        <taxon>Bacillota</taxon>
        <taxon>Clostridia</taxon>
        <taxon>Eubacteriales</taxon>
        <taxon>Peptococcaceae</taxon>
        <taxon>Desulforamulus</taxon>
    </lineage>
</organism>
<reference evidence="2 3" key="2">
    <citation type="journal article" date="2012" name="Stand. Genomic Sci.">
        <title>Complete genome sequence of the sulfate-reducing firmicute Desulfotomaculum ruminis type strain (DL(T)).</title>
        <authorList>
            <person name="Spring S."/>
            <person name="Visser M."/>
            <person name="Lu M."/>
            <person name="Copeland A."/>
            <person name="Lapidus A."/>
            <person name="Lucas S."/>
            <person name="Cheng J.F."/>
            <person name="Han C."/>
            <person name="Tapia R."/>
            <person name="Goodwin L.A."/>
            <person name="Pitluck S."/>
            <person name="Ivanova N."/>
            <person name="Land M."/>
            <person name="Hauser L."/>
            <person name="Larimer F."/>
            <person name="Rohde M."/>
            <person name="Goker M."/>
            <person name="Detter J.C."/>
            <person name="Kyrpides N.C."/>
            <person name="Woyke T."/>
            <person name="Schaap P.J."/>
            <person name="Plugge C.M."/>
            <person name="Muyzer G."/>
            <person name="Kuever J."/>
            <person name="Pereira I.A."/>
            <person name="Parshina S.N."/>
            <person name="Bernier-Latmani R."/>
            <person name="Stams A.J."/>
            <person name="Klenk H.P."/>
        </authorList>
    </citation>
    <scope>NUCLEOTIDE SEQUENCE [LARGE SCALE GENOMIC DNA]</scope>
    <source>
        <strain evidence="3">ATCC 23193 / DSM 2154 / NCIB 8452 / DL</strain>
    </source>
</reference>
<dbReference type="RefSeq" id="WP_013842447.1">
    <property type="nucleotide sequence ID" value="NC_015589.1"/>
</dbReference>
<evidence type="ECO:0000313" key="3">
    <source>
        <dbReference type="Proteomes" id="UP000009234"/>
    </source>
</evidence>
<dbReference type="OrthoDB" id="1806874at2"/>
<dbReference type="KEGG" id="dru:Desru_2456"/>
<protein>
    <recommendedName>
        <fullName evidence="4">Lipoprotein</fullName>
    </recommendedName>
</protein>
<dbReference type="EMBL" id="CP002780">
    <property type="protein sequence ID" value="AEG60691.1"/>
    <property type="molecule type" value="Genomic_DNA"/>
</dbReference>
<keyword evidence="3" id="KW-1185">Reference proteome</keyword>
<proteinExistence type="predicted"/>
<dbReference type="HOGENOM" id="CLU_1641064_0_0_9"/>
<name>F6DNX2_DESRL</name>
<feature type="signal peptide" evidence="1">
    <location>
        <begin position="1"/>
        <end position="18"/>
    </location>
</feature>
<reference evidence="3" key="1">
    <citation type="submission" date="2011-05" db="EMBL/GenBank/DDBJ databases">
        <title>Complete sequence of Desulfotomaculum ruminis DSM 2154.</title>
        <authorList>
            <person name="Lucas S."/>
            <person name="Copeland A."/>
            <person name="Lapidus A."/>
            <person name="Cheng J.-F."/>
            <person name="Goodwin L."/>
            <person name="Pitluck S."/>
            <person name="Lu M."/>
            <person name="Detter J.C."/>
            <person name="Han C."/>
            <person name="Tapia R."/>
            <person name="Land M."/>
            <person name="Hauser L."/>
            <person name="Kyrpides N."/>
            <person name="Ivanova N."/>
            <person name="Mikhailova N."/>
            <person name="Pagani I."/>
            <person name="Stams A.J.M."/>
            <person name="Plugge C.M."/>
            <person name="Muyzer G."/>
            <person name="Kuever J."/>
            <person name="Parshina S.N."/>
            <person name="Ivanova A.E."/>
            <person name="Nazina T.N."/>
            <person name="Brambilla E."/>
            <person name="Spring S."/>
            <person name="Klenk H.-P."/>
            <person name="Woyke T."/>
        </authorList>
    </citation>
    <scope>NUCLEOTIDE SEQUENCE [LARGE SCALE GENOMIC DNA]</scope>
    <source>
        <strain evidence="3">ATCC 23193 / DSM 2154 / NCIB 8452 / DL</strain>
    </source>
</reference>
<gene>
    <name evidence="2" type="ordered locus">Desru_2456</name>
</gene>
<accession>F6DNX2</accession>
<dbReference type="AlphaFoldDB" id="F6DNX2"/>
<sequence length="161" mass="18515">MKKLFMIIAILFCLSYFAGCSGHSDNNEFSLEKKEKATRTIQGSIWDVQLSLYWDMNEVIGIVEPYYKGTEPIRQVIVEPNFIKSKWPVGYVPLTLGKYTWQSDEITGTIPKSYDITTRTTSKTKTPLKQMNGDEAENILTKTEVQIRWVTESGEKVEMMK</sequence>
<dbReference type="Proteomes" id="UP000009234">
    <property type="component" value="Chromosome"/>
</dbReference>
<evidence type="ECO:0000256" key="1">
    <source>
        <dbReference type="SAM" id="SignalP"/>
    </source>
</evidence>
<keyword evidence="1" id="KW-0732">Signal</keyword>
<feature type="chain" id="PRO_5039262565" description="Lipoprotein" evidence="1">
    <location>
        <begin position="19"/>
        <end position="161"/>
    </location>
</feature>
<evidence type="ECO:0000313" key="2">
    <source>
        <dbReference type="EMBL" id="AEG60691.1"/>
    </source>
</evidence>
<evidence type="ECO:0008006" key="4">
    <source>
        <dbReference type="Google" id="ProtNLM"/>
    </source>
</evidence>